<feature type="domain" description="Glycosyltransferase 2-like" evidence="1">
    <location>
        <begin position="5"/>
        <end position="166"/>
    </location>
</feature>
<gene>
    <name evidence="3" type="primary">epsH_2</name>
    <name evidence="3" type="ORF">AMHIJAGA_01206</name>
</gene>
<reference evidence="4" key="2">
    <citation type="submission" date="2018-05" db="EMBL/GenBank/DDBJ databases">
        <authorList>
            <person name="Duru I."/>
        </authorList>
    </citation>
    <scope>NUCLEOTIDE SEQUENCE [LARGE SCALE GENOMIC DNA]</scope>
</reference>
<evidence type="ECO:0000259" key="1">
    <source>
        <dbReference type="Pfam" id="PF00535"/>
    </source>
</evidence>
<dbReference type="InterPro" id="IPR001173">
    <property type="entry name" value="Glyco_trans_2-like"/>
</dbReference>
<accession>A0A2X0R156</accession>
<evidence type="ECO:0000313" key="3">
    <source>
        <dbReference type="EMBL" id="SPS11272.1"/>
    </source>
</evidence>
<sequence>MRVNILMSTYNGEKFVADQIESIQKQTYTDWNLIIRDDGSSDRTCEIVDDFVSKDNRIKLIRAENVGVIKSFHELVTDSNNADFYFFADQDDYWLPEKLSVMLEETKKHDNSKPVMYYTDLKVTDRNLNVTSESMIRGQSDHANTKLVQELTENTVTGGASMINHELAQLWQSTNDIIMHDWYLAIVAAALGELVYIDQPTHLYRQHDSNVLGARTLSKRIKKWIHPNLWFEKYWWLITASQKQAQKLLTENLSLMSEDDKALVSDYVNILKQPKAERRQILDRYNLRKNKNYHTSIFRTLIITKFAYKGKKINEFLQP</sequence>
<dbReference type="PANTHER" id="PTHR22916">
    <property type="entry name" value="GLYCOSYLTRANSFERASE"/>
    <property type="match status" value="1"/>
</dbReference>
<keyword evidence="3" id="KW-0808">Transferase</keyword>
<reference evidence="3" key="3">
    <citation type="submission" date="2018-05" db="EMBL/GenBank/DDBJ databases">
        <authorList>
            <person name="Lanie J.A."/>
            <person name="Ng W.-L."/>
            <person name="Kazmierczak K.M."/>
            <person name="Andrzejewski T.M."/>
            <person name="Davidsen T.M."/>
            <person name="Wayne K.J."/>
            <person name="Tettelin H."/>
            <person name="Glass J.I."/>
            <person name="Rusch D."/>
            <person name="Podicherti R."/>
            <person name="Tsui H.-C.T."/>
            <person name="Winkler M.E."/>
        </authorList>
    </citation>
    <scope>NUCLEOTIDE SEQUENCE</scope>
    <source>
        <strain evidence="3">Lactococcus lactis</strain>
    </source>
</reference>
<protein>
    <submittedName>
        <fullName evidence="3">Glycosyltransferase EpsH</fullName>
    </submittedName>
</protein>
<reference evidence="2" key="1">
    <citation type="submission" date="2018-01" db="EMBL/GenBank/DDBJ databases">
        <authorList>
            <person name="Gaut B.S."/>
            <person name="Morton B.R."/>
            <person name="Clegg M.T."/>
            <person name="Duvall M.R."/>
        </authorList>
    </citation>
    <scope>NUCLEOTIDE SEQUENCE</scope>
    <source>
        <strain evidence="2">Lactococcus lactis</strain>
    </source>
</reference>
<dbReference type="RefSeq" id="WP_127093847.1">
    <property type="nucleotide sequence ID" value="NZ_CP125772.1"/>
</dbReference>
<organism evidence="3 4">
    <name type="scientific">Lactococcus lactis</name>
    <dbReference type="NCBI Taxonomy" id="1358"/>
    <lineage>
        <taxon>Bacteria</taxon>
        <taxon>Bacillati</taxon>
        <taxon>Bacillota</taxon>
        <taxon>Bacilli</taxon>
        <taxon>Lactobacillales</taxon>
        <taxon>Streptococcaceae</taxon>
        <taxon>Lactococcus</taxon>
    </lineage>
</organism>
<dbReference type="EMBL" id="OGTW01000047">
    <property type="protein sequence ID" value="SPB25253.1"/>
    <property type="molecule type" value="Genomic_DNA"/>
</dbReference>
<evidence type="ECO:0000313" key="2">
    <source>
        <dbReference type="EMBL" id="SPB25253.1"/>
    </source>
</evidence>
<dbReference type="EMBL" id="OGTW02000047">
    <property type="protein sequence ID" value="SPS11272.1"/>
    <property type="molecule type" value="Genomic_DNA"/>
</dbReference>
<evidence type="ECO:0000313" key="4">
    <source>
        <dbReference type="Proteomes" id="UP000279235"/>
    </source>
</evidence>
<dbReference type="Proteomes" id="UP000279235">
    <property type="component" value="Unassembled WGS sequence"/>
</dbReference>
<dbReference type="Gene3D" id="3.90.550.10">
    <property type="entry name" value="Spore Coat Polysaccharide Biosynthesis Protein SpsA, Chain A"/>
    <property type="match status" value="1"/>
</dbReference>
<dbReference type="SUPFAM" id="SSF53448">
    <property type="entry name" value="Nucleotide-diphospho-sugar transferases"/>
    <property type="match status" value="1"/>
</dbReference>
<dbReference type="CDD" id="cd04196">
    <property type="entry name" value="GT_2_like_d"/>
    <property type="match status" value="1"/>
</dbReference>
<dbReference type="InterPro" id="IPR029044">
    <property type="entry name" value="Nucleotide-diphossugar_trans"/>
</dbReference>
<dbReference type="GO" id="GO:0016758">
    <property type="term" value="F:hexosyltransferase activity"/>
    <property type="evidence" value="ECO:0007669"/>
    <property type="project" value="UniProtKB-ARBA"/>
</dbReference>
<dbReference type="Pfam" id="PF00535">
    <property type="entry name" value="Glycos_transf_2"/>
    <property type="match status" value="1"/>
</dbReference>
<dbReference type="PANTHER" id="PTHR22916:SF3">
    <property type="entry name" value="UDP-GLCNAC:BETAGAL BETA-1,3-N-ACETYLGLUCOSAMINYLTRANSFERASE-LIKE PROTEIN 1"/>
    <property type="match status" value="1"/>
</dbReference>
<dbReference type="AlphaFoldDB" id="A0A2X0R156"/>
<name>A0A2X0R156_9LACT</name>
<proteinExistence type="predicted"/>